<keyword evidence="5 9" id="KW-1133">Transmembrane helix</keyword>
<evidence type="ECO:0000256" key="2">
    <source>
        <dbReference type="ARBA" id="ARBA00010159"/>
    </source>
</evidence>
<keyword evidence="6" id="KW-0406">Ion transport</keyword>
<evidence type="ECO:0000313" key="12">
    <source>
        <dbReference type="Proteomes" id="UP001459277"/>
    </source>
</evidence>
<dbReference type="EMBL" id="JAZDWU010000005">
    <property type="protein sequence ID" value="KAL0000575.1"/>
    <property type="molecule type" value="Genomic_DNA"/>
</dbReference>
<dbReference type="AlphaFoldDB" id="A0AAW2CTR4"/>
<name>A0AAW2CTR4_9ROSI</name>
<feature type="transmembrane region" description="Helical" evidence="9">
    <location>
        <begin position="18"/>
        <end position="36"/>
    </location>
</feature>
<sequence length="225" mass="25281">MTTVGNGDLVPDSSFTKLLSSIFAFVGMGLAGLVMGKTGEFLAAKQERILVKAIHMHHKVCPNEFEKELEANLVIKKRLVISIVTSLLLFVGTIHLTVIEGFSFINAFYWVCTTITTLGYPDESFKDTRGRIFAVFWMLLSTMSLIHFFQDIIELKFDCRQMALVKLVLAQMTKNQDLEAADLDGDRVVNSSENILYKLKEMGKITQEDISLAMKDFEDLHQSGS</sequence>
<evidence type="ECO:0000256" key="3">
    <source>
        <dbReference type="ARBA" id="ARBA00022448"/>
    </source>
</evidence>
<accession>A0AAW2CTR4</accession>
<gene>
    <name evidence="11" type="ORF">SO802_014356</name>
</gene>
<dbReference type="Pfam" id="PF07885">
    <property type="entry name" value="Ion_trans_2"/>
    <property type="match status" value="2"/>
</dbReference>
<keyword evidence="8" id="KW-0407">Ion channel</keyword>
<reference evidence="11 12" key="1">
    <citation type="submission" date="2024-01" db="EMBL/GenBank/DDBJ databases">
        <title>A telomere-to-telomere, gap-free genome of sweet tea (Lithocarpus litseifolius).</title>
        <authorList>
            <person name="Zhou J."/>
        </authorList>
    </citation>
    <scope>NUCLEOTIDE SEQUENCE [LARGE SCALE GENOMIC DNA]</scope>
    <source>
        <strain evidence="11">Zhou-2022a</strain>
        <tissue evidence="11">Leaf</tissue>
    </source>
</reference>
<keyword evidence="4 9" id="KW-0812">Transmembrane</keyword>
<evidence type="ECO:0000256" key="7">
    <source>
        <dbReference type="ARBA" id="ARBA00023136"/>
    </source>
</evidence>
<keyword evidence="7 9" id="KW-0472">Membrane</keyword>
<dbReference type="PANTHER" id="PTHR11003:SF271">
    <property type="entry name" value="TWO-PORE POTASSIUM CHANNEL 1-LIKE"/>
    <property type="match status" value="1"/>
</dbReference>
<dbReference type="GO" id="GO:0005886">
    <property type="term" value="C:plasma membrane"/>
    <property type="evidence" value="ECO:0007669"/>
    <property type="project" value="TreeGrafter"/>
</dbReference>
<proteinExistence type="inferred from homology"/>
<dbReference type="GO" id="GO:0009705">
    <property type="term" value="C:plant-type vacuole membrane"/>
    <property type="evidence" value="ECO:0007669"/>
    <property type="project" value="TreeGrafter"/>
</dbReference>
<evidence type="ECO:0000256" key="8">
    <source>
        <dbReference type="ARBA" id="ARBA00023303"/>
    </source>
</evidence>
<evidence type="ECO:0000256" key="4">
    <source>
        <dbReference type="ARBA" id="ARBA00022692"/>
    </source>
</evidence>
<dbReference type="InterPro" id="IPR003280">
    <property type="entry name" value="2pore_dom_K_chnl"/>
</dbReference>
<keyword evidence="3" id="KW-0813">Transport</keyword>
<evidence type="ECO:0000259" key="10">
    <source>
        <dbReference type="Pfam" id="PF07885"/>
    </source>
</evidence>
<dbReference type="GO" id="GO:0022841">
    <property type="term" value="F:potassium ion leak channel activity"/>
    <property type="evidence" value="ECO:0007669"/>
    <property type="project" value="TreeGrafter"/>
</dbReference>
<evidence type="ECO:0000256" key="9">
    <source>
        <dbReference type="SAM" id="Phobius"/>
    </source>
</evidence>
<dbReference type="InterPro" id="IPR013099">
    <property type="entry name" value="K_chnl_dom"/>
</dbReference>
<evidence type="ECO:0000256" key="5">
    <source>
        <dbReference type="ARBA" id="ARBA00022989"/>
    </source>
</evidence>
<dbReference type="GO" id="GO:0030322">
    <property type="term" value="P:stabilization of membrane potential"/>
    <property type="evidence" value="ECO:0007669"/>
    <property type="project" value="TreeGrafter"/>
</dbReference>
<comment type="similarity">
    <text evidence="2">Belongs to the two pore domain potassium channel (TC 1.A.1.7) family.</text>
</comment>
<comment type="subcellular location">
    <subcellularLocation>
        <location evidence="1">Membrane</location>
        <topology evidence="1">Multi-pass membrane protein</topology>
    </subcellularLocation>
</comment>
<keyword evidence="12" id="KW-1185">Reference proteome</keyword>
<organism evidence="11 12">
    <name type="scientific">Lithocarpus litseifolius</name>
    <dbReference type="NCBI Taxonomy" id="425828"/>
    <lineage>
        <taxon>Eukaryota</taxon>
        <taxon>Viridiplantae</taxon>
        <taxon>Streptophyta</taxon>
        <taxon>Embryophyta</taxon>
        <taxon>Tracheophyta</taxon>
        <taxon>Spermatophyta</taxon>
        <taxon>Magnoliopsida</taxon>
        <taxon>eudicotyledons</taxon>
        <taxon>Gunneridae</taxon>
        <taxon>Pentapetalae</taxon>
        <taxon>rosids</taxon>
        <taxon>fabids</taxon>
        <taxon>Fagales</taxon>
        <taxon>Fagaceae</taxon>
        <taxon>Lithocarpus</taxon>
    </lineage>
</organism>
<evidence type="ECO:0000256" key="1">
    <source>
        <dbReference type="ARBA" id="ARBA00004141"/>
    </source>
</evidence>
<dbReference type="Gene3D" id="1.10.287.70">
    <property type="match status" value="2"/>
</dbReference>
<comment type="caution">
    <text evidence="11">The sequence shown here is derived from an EMBL/GenBank/DDBJ whole genome shotgun (WGS) entry which is preliminary data.</text>
</comment>
<dbReference type="GO" id="GO:0015271">
    <property type="term" value="F:outward rectifier potassium channel activity"/>
    <property type="evidence" value="ECO:0007669"/>
    <property type="project" value="TreeGrafter"/>
</dbReference>
<protein>
    <recommendedName>
        <fullName evidence="10">Potassium channel domain-containing protein</fullName>
    </recommendedName>
</protein>
<dbReference type="Proteomes" id="UP001459277">
    <property type="component" value="Unassembled WGS sequence"/>
</dbReference>
<feature type="domain" description="Potassium channel" evidence="10">
    <location>
        <begin position="84"/>
        <end position="154"/>
    </location>
</feature>
<feature type="transmembrane region" description="Helical" evidence="9">
    <location>
        <begin position="79"/>
        <end position="96"/>
    </location>
</feature>
<evidence type="ECO:0000313" key="11">
    <source>
        <dbReference type="EMBL" id="KAL0000575.1"/>
    </source>
</evidence>
<dbReference type="SUPFAM" id="SSF81324">
    <property type="entry name" value="Voltage-gated potassium channels"/>
    <property type="match status" value="2"/>
</dbReference>
<dbReference type="PANTHER" id="PTHR11003">
    <property type="entry name" value="POTASSIUM CHANNEL, SUBFAMILY K"/>
    <property type="match status" value="1"/>
</dbReference>
<feature type="domain" description="Potassium channel" evidence="10">
    <location>
        <begin position="1"/>
        <end position="42"/>
    </location>
</feature>
<evidence type="ECO:0000256" key="6">
    <source>
        <dbReference type="ARBA" id="ARBA00023065"/>
    </source>
</evidence>
<feature type="transmembrane region" description="Helical" evidence="9">
    <location>
        <begin position="132"/>
        <end position="149"/>
    </location>
</feature>